<feature type="region of interest" description="Disordered" evidence="5">
    <location>
        <begin position="1"/>
        <end position="25"/>
    </location>
</feature>
<dbReference type="GO" id="GO:0016301">
    <property type="term" value="F:kinase activity"/>
    <property type="evidence" value="ECO:0007669"/>
    <property type="project" value="UniProtKB-KW"/>
</dbReference>
<feature type="compositionally biased region" description="Basic and acidic residues" evidence="5">
    <location>
        <begin position="111"/>
        <end position="120"/>
    </location>
</feature>
<evidence type="ECO:0000256" key="2">
    <source>
        <dbReference type="ARBA" id="ARBA00022618"/>
    </source>
</evidence>
<dbReference type="Gene3D" id="3.30.170.10">
    <property type="entry name" value="Cyclin-dependent kinase, regulatory subunit"/>
    <property type="match status" value="1"/>
</dbReference>
<comment type="similarity">
    <text evidence="1 4">Belongs to the CKS family.</text>
</comment>
<evidence type="ECO:0000313" key="6">
    <source>
        <dbReference type="EMBL" id="ORZ30716.1"/>
    </source>
</evidence>
<dbReference type="AlphaFoldDB" id="A0A1Y2H802"/>
<evidence type="ECO:0000256" key="1">
    <source>
        <dbReference type="ARBA" id="ARBA00007782"/>
    </source>
</evidence>
<protein>
    <recommendedName>
        <fullName evidence="4">Cyclin-dependent kinases regulatory subunit</fullName>
    </recommendedName>
</protein>
<keyword evidence="7" id="KW-1185">Reference proteome</keyword>
<dbReference type="SUPFAM" id="SSF55637">
    <property type="entry name" value="Cell cycle regulatory proteins"/>
    <property type="match status" value="1"/>
</dbReference>
<name>A0A1Y2H802_9FUNG</name>
<proteinExistence type="inferred from homology"/>
<comment type="caution">
    <text evidence="6">The sequence shown here is derived from an EMBL/GenBank/DDBJ whole genome shotgun (WGS) entry which is preliminary data.</text>
</comment>
<gene>
    <name evidence="6" type="ORF">BCR44DRAFT_35176</name>
</gene>
<dbReference type="OrthoDB" id="440676at2759"/>
<comment type="function">
    <text evidence="4">Binds to the catalytic subunit of the cyclin dependent kinases and is essential for their biological function.</text>
</comment>
<sequence length="126" mass="15577">MSDYYEDYDPSNAQQRAAHEASKRRDAEIHRDKIVYSARYNDDTWEYRHVTIPRELVRYVPRDRLMTEMEWRDLGVQQSLGWEHYLVHKPEPHVLLFRREKDYQIKYPNGKPEDNERYNEATRQYR</sequence>
<dbReference type="PROSITE" id="PS00945">
    <property type="entry name" value="CKS_2"/>
    <property type="match status" value="1"/>
</dbReference>
<keyword evidence="3 4" id="KW-0131">Cell cycle</keyword>
<organism evidence="6 7">
    <name type="scientific">Catenaria anguillulae PL171</name>
    <dbReference type="NCBI Taxonomy" id="765915"/>
    <lineage>
        <taxon>Eukaryota</taxon>
        <taxon>Fungi</taxon>
        <taxon>Fungi incertae sedis</taxon>
        <taxon>Blastocladiomycota</taxon>
        <taxon>Blastocladiomycetes</taxon>
        <taxon>Blastocladiales</taxon>
        <taxon>Catenariaceae</taxon>
        <taxon>Catenaria</taxon>
    </lineage>
</organism>
<evidence type="ECO:0000256" key="3">
    <source>
        <dbReference type="ARBA" id="ARBA00023306"/>
    </source>
</evidence>
<dbReference type="SMART" id="SM01084">
    <property type="entry name" value="CKS"/>
    <property type="match status" value="1"/>
</dbReference>
<dbReference type="GO" id="GO:0051301">
    <property type="term" value="P:cell division"/>
    <property type="evidence" value="ECO:0007669"/>
    <property type="project" value="UniProtKB-UniRule"/>
</dbReference>
<keyword evidence="6" id="KW-0808">Transferase</keyword>
<dbReference type="PANTHER" id="PTHR23415">
    <property type="entry name" value="CYCLIN-DEPENDENT KINASES REGULATORY SUBUNIT/60S RIBOSOME SUBUNIT BIOGENESIS PROTEIN NIP7"/>
    <property type="match status" value="1"/>
</dbReference>
<dbReference type="STRING" id="765915.A0A1Y2H802"/>
<evidence type="ECO:0000313" key="7">
    <source>
        <dbReference type="Proteomes" id="UP000193411"/>
    </source>
</evidence>
<evidence type="ECO:0000256" key="5">
    <source>
        <dbReference type="SAM" id="MobiDB-lite"/>
    </source>
</evidence>
<dbReference type="FunFam" id="3.30.170.10:FF:000005">
    <property type="entry name" value="Cyclin-dependent kinases regulatory subunit"/>
    <property type="match status" value="1"/>
</dbReference>
<evidence type="ECO:0000256" key="4">
    <source>
        <dbReference type="RuleBase" id="RU311113"/>
    </source>
</evidence>
<dbReference type="Pfam" id="PF01111">
    <property type="entry name" value="CKS"/>
    <property type="match status" value="1"/>
</dbReference>
<dbReference type="InterPro" id="IPR036858">
    <property type="entry name" value="Cyclin-dep_kinase_reg-sub_sf"/>
</dbReference>
<dbReference type="InterPro" id="IPR000789">
    <property type="entry name" value="Cyclin-dep_kinase_reg-sub"/>
</dbReference>
<dbReference type="GO" id="GO:0016538">
    <property type="term" value="F:cyclin-dependent protein serine/threonine kinase regulator activity"/>
    <property type="evidence" value="ECO:0007669"/>
    <property type="project" value="InterPro"/>
</dbReference>
<dbReference type="PRINTS" id="PR00296">
    <property type="entry name" value="CYCLINKINASE"/>
</dbReference>
<keyword evidence="6" id="KW-0418">Kinase</keyword>
<keyword evidence="2 4" id="KW-0132">Cell division</keyword>
<dbReference type="Proteomes" id="UP000193411">
    <property type="component" value="Unassembled WGS sequence"/>
</dbReference>
<dbReference type="EMBL" id="MCFL01000076">
    <property type="protein sequence ID" value="ORZ30716.1"/>
    <property type="molecule type" value="Genomic_DNA"/>
</dbReference>
<feature type="region of interest" description="Disordered" evidence="5">
    <location>
        <begin position="106"/>
        <end position="126"/>
    </location>
</feature>
<reference evidence="6 7" key="1">
    <citation type="submission" date="2016-07" db="EMBL/GenBank/DDBJ databases">
        <title>Pervasive Adenine N6-methylation of Active Genes in Fungi.</title>
        <authorList>
            <consortium name="DOE Joint Genome Institute"/>
            <person name="Mondo S.J."/>
            <person name="Dannebaum R.O."/>
            <person name="Kuo R.C."/>
            <person name="Labutti K."/>
            <person name="Haridas S."/>
            <person name="Kuo A."/>
            <person name="Salamov A."/>
            <person name="Ahrendt S.R."/>
            <person name="Lipzen A."/>
            <person name="Sullivan W."/>
            <person name="Andreopoulos W.B."/>
            <person name="Clum A."/>
            <person name="Lindquist E."/>
            <person name="Daum C."/>
            <person name="Ramamoorthy G.K."/>
            <person name="Gryganskyi A."/>
            <person name="Culley D."/>
            <person name="Magnuson J.K."/>
            <person name="James T.Y."/>
            <person name="O'Malley M.A."/>
            <person name="Stajich J.E."/>
            <person name="Spatafora J.W."/>
            <person name="Visel A."/>
            <person name="Grigoriev I.V."/>
        </authorList>
    </citation>
    <scope>NUCLEOTIDE SEQUENCE [LARGE SCALE GENOMIC DNA]</scope>
    <source>
        <strain evidence="6 7">PL171</strain>
    </source>
</reference>
<accession>A0A1Y2H802</accession>